<feature type="non-terminal residue" evidence="12">
    <location>
        <position position="58"/>
    </location>
</feature>
<evidence type="ECO:0000313" key="13">
    <source>
        <dbReference type="Proteomes" id="UP000054337"/>
    </source>
</evidence>
<comment type="similarity">
    <text evidence="2">Belongs to the ING family.</text>
</comment>
<dbReference type="SMART" id="SM00249">
    <property type="entry name" value="PHD"/>
    <property type="match status" value="1"/>
</dbReference>
<keyword evidence="13" id="KW-1185">Reference proteome</keyword>
<dbReference type="InterPro" id="IPR013083">
    <property type="entry name" value="Znf_RING/FYVE/PHD"/>
</dbReference>
<dbReference type="PROSITE" id="PS01359">
    <property type="entry name" value="ZF_PHD_1"/>
    <property type="match status" value="1"/>
</dbReference>
<proteinExistence type="inferred from homology"/>
<evidence type="ECO:0000256" key="4">
    <source>
        <dbReference type="ARBA" id="ARBA00022771"/>
    </source>
</evidence>
<feature type="binding site" evidence="9">
    <location>
        <position position="6"/>
    </location>
    <ligand>
        <name>Zn(2+)</name>
        <dbReference type="ChEBI" id="CHEBI:29105"/>
        <label>1</label>
    </ligand>
</feature>
<dbReference type="GO" id="GO:0008270">
    <property type="term" value="F:zinc ion binding"/>
    <property type="evidence" value="ECO:0007669"/>
    <property type="project" value="UniProtKB-KW"/>
</dbReference>
<keyword evidence="4 10" id="KW-0863">Zinc-finger</keyword>
<evidence type="ECO:0000256" key="2">
    <source>
        <dbReference type="ARBA" id="ARBA00010210"/>
    </source>
</evidence>
<dbReference type="InterPro" id="IPR001965">
    <property type="entry name" value="Znf_PHD"/>
</dbReference>
<sequence length="58" mass="6495">TEPGYCFCGTPDTNDMIACDSNGCATEWFHFTCVGLEPKTVPKGKWFCDECVEKVVKR</sequence>
<feature type="non-terminal residue" evidence="12">
    <location>
        <position position="1"/>
    </location>
</feature>
<dbReference type="Gene3D" id="3.30.40.10">
    <property type="entry name" value="Zinc/RING finger domain, C3HC4 (zinc finger)"/>
    <property type="match status" value="1"/>
</dbReference>
<feature type="domain" description="PHD-type" evidence="11">
    <location>
        <begin position="3"/>
        <end position="54"/>
    </location>
</feature>
<keyword evidence="3 9" id="KW-0479">Metal-binding</keyword>
<feature type="binding site" evidence="9">
    <location>
        <position position="48"/>
    </location>
    <ligand>
        <name>Zn(2+)</name>
        <dbReference type="ChEBI" id="CHEBI:29105"/>
        <label>2</label>
    </ligand>
</feature>
<feature type="binding site" evidence="9">
    <location>
        <position position="19"/>
    </location>
    <ligand>
        <name>Zn(2+)</name>
        <dbReference type="ChEBI" id="CHEBI:29105"/>
        <label>2</label>
    </ligand>
</feature>
<keyword evidence="5 9" id="KW-0862">Zinc</keyword>
<dbReference type="GO" id="GO:0006355">
    <property type="term" value="P:regulation of DNA-templated transcription"/>
    <property type="evidence" value="ECO:0007669"/>
    <property type="project" value="TreeGrafter"/>
</dbReference>
<evidence type="ECO:0000256" key="1">
    <source>
        <dbReference type="ARBA" id="ARBA00004123"/>
    </source>
</evidence>
<gene>
    <name evidence="12" type="ORF">COCVIDRAFT_50810</name>
</gene>
<feature type="binding site" evidence="9">
    <location>
        <position position="24"/>
    </location>
    <ligand>
        <name>Zn(2+)</name>
        <dbReference type="ChEBI" id="CHEBI:29105"/>
        <label>2</label>
    </ligand>
</feature>
<dbReference type="InterPro" id="IPR019786">
    <property type="entry name" value="Zinc_finger_PHD-type_CS"/>
</dbReference>
<dbReference type="InterPro" id="IPR019787">
    <property type="entry name" value="Znf_PHD-finger"/>
</dbReference>
<protein>
    <recommendedName>
        <fullName evidence="11">PHD-type domain-containing protein</fullName>
    </recommendedName>
</protein>
<feature type="site" description="Histone H3K4me3 binding" evidence="8">
    <location>
        <position position="28"/>
    </location>
</feature>
<dbReference type="PANTHER" id="PTHR10333">
    <property type="entry name" value="INHIBITOR OF GROWTH PROTEIN"/>
    <property type="match status" value="1"/>
</dbReference>
<dbReference type="SUPFAM" id="SSF57903">
    <property type="entry name" value="FYVE/PHD zinc finger"/>
    <property type="match status" value="1"/>
</dbReference>
<reference evidence="12 13" key="1">
    <citation type="journal article" date="2013" name="PLoS Genet.">
        <title>Comparative genome structure, secondary metabolite, and effector coding capacity across Cochliobolus pathogens.</title>
        <authorList>
            <person name="Condon B.J."/>
            <person name="Leng Y."/>
            <person name="Wu D."/>
            <person name="Bushley K.E."/>
            <person name="Ohm R.A."/>
            <person name="Otillar R."/>
            <person name="Martin J."/>
            <person name="Schackwitz W."/>
            <person name="Grimwood J."/>
            <person name="MohdZainudin N."/>
            <person name="Xue C."/>
            <person name="Wang R."/>
            <person name="Manning V.A."/>
            <person name="Dhillon B."/>
            <person name="Tu Z.J."/>
            <person name="Steffenson B.J."/>
            <person name="Salamov A."/>
            <person name="Sun H."/>
            <person name="Lowry S."/>
            <person name="LaButti K."/>
            <person name="Han J."/>
            <person name="Copeland A."/>
            <person name="Lindquist E."/>
            <person name="Barry K."/>
            <person name="Schmutz J."/>
            <person name="Baker S.E."/>
            <person name="Ciuffetti L.M."/>
            <person name="Grigoriev I.V."/>
            <person name="Zhong S."/>
            <person name="Turgeon B.G."/>
        </authorList>
    </citation>
    <scope>NUCLEOTIDE SEQUENCE [LARGE SCALE GENOMIC DNA]</scope>
    <source>
        <strain evidence="12 13">FI3</strain>
    </source>
</reference>
<feature type="site" description="Histone H3K4me3 binding" evidence="8">
    <location>
        <position position="5"/>
    </location>
</feature>
<dbReference type="HOGENOM" id="CLU_195566_0_1_1"/>
<feature type="binding site" evidence="9">
    <location>
        <position position="51"/>
    </location>
    <ligand>
        <name>Zn(2+)</name>
        <dbReference type="ChEBI" id="CHEBI:29105"/>
        <label>2</label>
    </ligand>
</feature>
<evidence type="ECO:0000256" key="9">
    <source>
        <dbReference type="PIRSR" id="PIRSR628651-51"/>
    </source>
</evidence>
<evidence type="ECO:0000256" key="8">
    <source>
        <dbReference type="PIRSR" id="PIRSR628651-50"/>
    </source>
</evidence>
<dbReference type="AlphaFoldDB" id="W7EKG3"/>
<feature type="binding site" evidence="9">
    <location>
        <position position="33"/>
    </location>
    <ligand>
        <name>Zn(2+)</name>
        <dbReference type="ChEBI" id="CHEBI:29105"/>
        <label>1</label>
    </ligand>
</feature>
<dbReference type="RefSeq" id="XP_014555957.1">
    <property type="nucleotide sequence ID" value="XM_014700471.1"/>
</dbReference>
<evidence type="ECO:0000256" key="3">
    <source>
        <dbReference type="ARBA" id="ARBA00022723"/>
    </source>
</evidence>
<feature type="site" description="Histone H3K4me3 binding" evidence="8">
    <location>
        <position position="20"/>
    </location>
</feature>
<dbReference type="InterPro" id="IPR011011">
    <property type="entry name" value="Znf_FYVE_PHD"/>
</dbReference>
<accession>W7EKG3</accession>
<dbReference type="OrthoDB" id="3656564at2759"/>
<evidence type="ECO:0000256" key="10">
    <source>
        <dbReference type="PROSITE-ProRule" id="PRU00146"/>
    </source>
</evidence>
<evidence type="ECO:0000259" key="11">
    <source>
        <dbReference type="PROSITE" id="PS50016"/>
    </source>
</evidence>
<dbReference type="Pfam" id="PF00628">
    <property type="entry name" value="PHD"/>
    <property type="match status" value="1"/>
</dbReference>
<organism evidence="12 13">
    <name type="scientific">Bipolaris victoriae (strain FI3)</name>
    <name type="common">Victoria blight of oats agent</name>
    <name type="synonym">Cochliobolus victoriae</name>
    <dbReference type="NCBI Taxonomy" id="930091"/>
    <lineage>
        <taxon>Eukaryota</taxon>
        <taxon>Fungi</taxon>
        <taxon>Dikarya</taxon>
        <taxon>Ascomycota</taxon>
        <taxon>Pezizomycotina</taxon>
        <taxon>Dothideomycetes</taxon>
        <taxon>Pleosporomycetidae</taxon>
        <taxon>Pleosporales</taxon>
        <taxon>Pleosporineae</taxon>
        <taxon>Pleosporaceae</taxon>
        <taxon>Bipolaris</taxon>
    </lineage>
</organism>
<comment type="subcellular location">
    <subcellularLocation>
        <location evidence="1">Nucleus</location>
    </subcellularLocation>
</comment>
<dbReference type="EMBL" id="KI968740">
    <property type="protein sequence ID" value="EUN26380.1"/>
    <property type="molecule type" value="Genomic_DNA"/>
</dbReference>
<dbReference type="InterPro" id="IPR028651">
    <property type="entry name" value="ING_fam"/>
</dbReference>
<feature type="site" description="Histone H3K4me3 binding" evidence="8">
    <location>
        <position position="16"/>
    </location>
</feature>
<evidence type="ECO:0000313" key="12">
    <source>
        <dbReference type="EMBL" id="EUN26380.1"/>
    </source>
</evidence>
<evidence type="ECO:0000256" key="6">
    <source>
        <dbReference type="ARBA" id="ARBA00022853"/>
    </source>
</evidence>
<dbReference type="GeneID" id="26257590"/>
<dbReference type="GO" id="GO:0005634">
    <property type="term" value="C:nucleus"/>
    <property type="evidence" value="ECO:0007669"/>
    <property type="project" value="UniProtKB-SubCell"/>
</dbReference>
<dbReference type="GO" id="GO:0000785">
    <property type="term" value="C:chromatin"/>
    <property type="evidence" value="ECO:0007669"/>
    <property type="project" value="UniProtKB-ARBA"/>
</dbReference>
<keyword evidence="6" id="KW-0156">Chromatin regulator</keyword>
<feature type="binding site" evidence="9">
    <location>
        <position position="8"/>
    </location>
    <ligand>
        <name>Zn(2+)</name>
        <dbReference type="ChEBI" id="CHEBI:29105"/>
        <label>1</label>
    </ligand>
</feature>
<dbReference type="PANTHER" id="PTHR10333:SF42">
    <property type="entry name" value="INHIBITOR OF GROWTH PROTEIN 5"/>
    <property type="match status" value="1"/>
</dbReference>
<evidence type="ECO:0000256" key="7">
    <source>
        <dbReference type="ARBA" id="ARBA00023242"/>
    </source>
</evidence>
<dbReference type="Proteomes" id="UP000054337">
    <property type="component" value="Unassembled WGS sequence"/>
</dbReference>
<dbReference type="GO" id="GO:0006325">
    <property type="term" value="P:chromatin organization"/>
    <property type="evidence" value="ECO:0007669"/>
    <property type="project" value="UniProtKB-KW"/>
</dbReference>
<dbReference type="PROSITE" id="PS50016">
    <property type="entry name" value="ZF_PHD_2"/>
    <property type="match status" value="1"/>
</dbReference>
<keyword evidence="7" id="KW-0539">Nucleus</keyword>
<name>W7EKG3_BIPV3</name>
<feature type="binding site" evidence="9">
    <location>
        <position position="30"/>
    </location>
    <ligand>
        <name>Zn(2+)</name>
        <dbReference type="ChEBI" id="CHEBI:29105"/>
        <label>1</label>
    </ligand>
</feature>
<evidence type="ECO:0000256" key="5">
    <source>
        <dbReference type="ARBA" id="ARBA00022833"/>
    </source>
</evidence>